<feature type="compositionally biased region" description="Basic and acidic residues" evidence="4">
    <location>
        <begin position="159"/>
        <end position="169"/>
    </location>
</feature>
<dbReference type="InterPro" id="IPR002130">
    <property type="entry name" value="Cyclophilin-type_PPIase_dom"/>
</dbReference>
<evidence type="ECO:0000259" key="5">
    <source>
        <dbReference type="PROSITE" id="PS50072"/>
    </source>
</evidence>
<organism evidence="6">
    <name type="scientific">marine metagenome</name>
    <dbReference type="NCBI Taxonomy" id="408172"/>
    <lineage>
        <taxon>unclassified sequences</taxon>
        <taxon>metagenomes</taxon>
        <taxon>ecological metagenomes</taxon>
    </lineage>
</organism>
<dbReference type="SUPFAM" id="SSF50891">
    <property type="entry name" value="Cyclophilin-like"/>
    <property type="match status" value="1"/>
</dbReference>
<dbReference type="EMBL" id="UINC01076781">
    <property type="protein sequence ID" value="SVC16266.1"/>
    <property type="molecule type" value="Genomic_DNA"/>
</dbReference>
<sequence length="169" mass="18567">MVFINKIKNKKNLKILFISLLSLMIIACSPSLANESYGQKGATGKMDLLNPGDTLSSKGYGETDTRGVQVKKAQSYDAPPPMFIDSDKEFYYAKIELEKGGTMLAELYSNKVSNTVNNFVFLANNGFYDGVTFHRVIPDFMAQTGDPTGTGTGGPGYKFDNEFHPDLSH</sequence>
<name>A0A382JX32_9ZZZZ</name>
<dbReference type="Pfam" id="PF00160">
    <property type="entry name" value="Pro_isomerase"/>
    <property type="match status" value="1"/>
</dbReference>
<keyword evidence="2" id="KW-0697">Rotamase</keyword>
<feature type="region of interest" description="Disordered" evidence="4">
    <location>
        <begin position="145"/>
        <end position="169"/>
    </location>
</feature>
<keyword evidence="3" id="KW-0413">Isomerase</keyword>
<evidence type="ECO:0000256" key="4">
    <source>
        <dbReference type="SAM" id="MobiDB-lite"/>
    </source>
</evidence>
<dbReference type="PANTHER" id="PTHR45625:SF4">
    <property type="entry name" value="PEPTIDYLPROLYL ISOMERASE DOMAIN AND WD REPEAT-CONTAINING PROTEIN 1"/>
    <property type="match status" value="1"/>
</dbReference>
<evidence type="ECO:0000256" key="1">
    <source>
        <dbReference type="ARBA" id="ARBA00013194"/>
    </source>
</evidence>
<proteinExistence type="predicted"/>
<dbReference type="PRINTS" id="PR00153">
    <property type="entry name" value="CSAPPISMRASE"/>
</dbReference>
<dbReference type="GO" id="GO:0006457">
    <property type="term" value="P:protein folding"/>
    <property type="evidence" value="ECO:0007669"/>
    <property type="project" value="InterPro"/>
</dbReference>
<dbReference type="InterPro" id="IPR020892">
    <property type="entry name" value="Cyclophilin-type_PPIase_CS"/>
</dbReference>
<feature type="domain" description="PPIase cyclophilin-type" evidence="5">
    <location>
        <begin position="90"/>
        <end position="169"/>
    </location>
</feature>
<dbReference type="InterPro" id="IPR044666">
    <property type="entry name" value="Cyclophilin_A-like"/>
</dbReference>
<evidence type="ECO:0000256" key="2">
    <source>
        <dbReference type="ARBA" id="ARBA00023110"/>
    </source>
</evidence>
<evidence type="ECO:0000256" key="3">
    <source>
        <dbReference type="ARBA" id="ARBA00023235"/>
    </source>
</evidence>
<feature type="non-terminal residue" evidence="6">
    <location>
        <position position="169"/>
    </location>
</feature>
<dbReference type="PANTHER" id="PTHR45625">
    <property type="entry name" value="PEPTIDYL-PROLYL CIS-TRANS ISOMERASE-RELATED"/>
    <property type="match status" value="1"/>
</dbReference>
<dbReference type="PROSITE" id="PS51257">
    <property type="entry name" value="PROKAR_LIPOPROTEIN"/>
    <property type="match status" value="1"/>
</dbReference>
<gene>
    <name evidence="6" type="ORF">METZ01_LOCUS269120</name>
</gene>
<accession>A0A382JX32</accession>
<reference evidence="6" key="1">
    <citation type="submission" date="2018-05" db="EMBL/GenBank/DDBJ databases">
        <authorList>
            <person name="Lanie J.A."/>
            <person name="Ng W.-L."/>
            <person name="Kazmierczak K.M."/>
            <person name="Andrzejewski T.M."/>
            <person name="Davidsen T.M."/>
            <person name="Wayne K.J."/>
            <person name="Tettelin H."/>
            <person name="Glass J.I."/>
            <person name="Rusch D."/>
            <person name="Podicherti R."/>
            <person name="Tsui H.-C.T."/>
            <person name="Winkler M.E."/>
        </authorList>
    </citation>
    <scope>NUCLEOTIDE SEQUENCE</scope>
</reference>
<dbReference type="PROSITE" id="PS50072">
    <property type="entry name" value="CSA_PPIASE_2"/>
    <property type="match status" value="1"/>
</dbReference>
<dbReference type="AlphaFoldDB" id="A0A382JX32"/>
<feature type="non-terminal residue" evidence="6">
    <location>
        <position position="1"/>
    </location>
</feature>
<dbReference type="EC" id="5.2.1.8" evidence="1"/>
<dbReference type="PROSITE" id="PS00170">
    <property type="entry name" value="CSA_PPIASE_1"/>
    <property type="match status" value="1"/>
</dbReference>
<dbReference type="Gene3D" id="2.40.100.10">
    <property type="entry name" value="Cyclophilin-like"/>
    <property type="match status" value="1"/>
</dbReference>
<dbReference type="GO" id="GO:0003755">
    <property type="term" value="F:peptidyl-prolyl cis-trans isomerase activity"/>
    <property type="evidence" value="ECO:0007669"/>
    <property type="project" value="UniProtKB-KW"/>
</dbReference>
<dbReference type="InterPro" id="IPR029000">
    <property type="entry name" value="Cyclophilin-like_dom_sf"/>
</dbReference>
<protein>
    <recommendedName>
        <fullName evidence="1">peptidylprolyl isomerase</fullName>
        <ecNumber evidence="1">5.2.1.8</ecNumber>
    </recommendedName>
</protein>
<evidence type="ECO:0000313" key="6">
    <source>
        <dbReference type="EMBL" id="SVC16266.1"/>
    </source>
</evidence>